<dbReference type="SUPFAM" id="SSF54534">
    <property type="entry name" value="FKBP-like"/>
    <property type="match status" value="1"/>
</dbReference>
<protein>
    <recommendedName>
        <fullName evidence="2 5">peptidylprolyl isomerase</fullName>
        <ecNumber evidence="2 5">5.2.1.8</ecNumber>
    </recommendedName>
</protein>
<feature type="compositionally biased region" description="Acidic residues" evidence="6">
    <location>
        <begin position="311"/>
        <end position="322"/>
    </location>
</feature>
<evidence type="ECO:0000256" key="6">
    <source>
        <dbReference type="SAM" id="MobiDB-lite"/>
    </source>
</evidence>
<keyword evidence="4 5" id="KW-0413">Isomerase</keyword>
<keyword evidence="7" id="KW-0732">Signal</keyword>
<evidence type="ECO:0000313" key="9">
    <source>
        <dbReference type="EMBL" id="MBD9699850.1"/>
    </source>
</evidence>
<dbReference type="GO" id="GO:0016853">
    <property type="term" value="F:isomerase activity"/>
    <property type="evidence" value="ECO:0007669"/>
    <property type="project" value="UniProtKB-KW"/>
</dbReference>
<dbReference type="Proteomes" id="UP000642107">
    <property type="component" value="Unassembled WGS sequence"/>
</dbReference>
<comment type="catalytic activity">
    <reaction evidence="1 5">
        <text>[protein]-peptidylproline (omega=180) = [protein]-peptidylproline (omega=0)</text>
        <dbReference type="Rhea" id="RHEA:16237"/>
        <dbReference type="Rhea" id="RHEA-COMP:10747"/>
        <dbReference type="Rhea" id="RHEA-COMP:10748"/>
        <dbReference type="ChEBI" id="CHEBI:83833"/>
        <dbReference type="ChEBI" id="CHEBI:83834"/>
        <dbReference type="EC" id="5.2.1.8"/>
    </reaction>
</comment>
<feature type="domain" description="PPIase FKBP-type" evidence="8">
    <location>
        <begin position="211"/>
        <end position="298"/>
    </location>
</feature>
<evidence type="ECO:0000256" key="1">
    <source>
        <dbReference type="ARBA" id="ARBA00000971"/>
    </source>
</evidence>
<dbReference type="Pfam" id="PF00254">
    <property type="entry name" value="FKBP_C"/>
    <property type="match status" value="1"/>
</dbReference>
<comment type="caution">
    <text evidence="9">The sequence shown here is derived from an EMBL/GenBank/DDBJ whole genome shotgun (WGS) entry which is preliminary data.</text>
</comment>
<dbReference type="PROSITE" id="PS51257">
    <property type="entry name" value="PROKAR_LIPOPROTEIN"/>
    <property type="match status" value="1"/>
</dbReference>
<proteinExistence type="predicted"/>
<feature type="region of interest" description="Disordered" evidence="6">
    <location>
        <begin position="303"/>
        <end position="322"/>
    </location>
</feature>
<dbReference type="InterPro" id="IPR046357">
    <property type="entry name" value="PPIase_dom_sf"/>
</dbReference>
<dbReference type="EMBL" id="JACZDF010000005">
    <property type="protein sequence ID" value="MBD9699850.1"/>
    <property type="molecule type" value="Genomic_DNA"/>
</dbReference>
<sequence>MTTPHRRRQRRHAATLAAAACVASLGLAACTDEPTAPETPAPVVAVSGEFGGVPTLTYTPPLTFPDRRSAVVWEGDGPAITDGSTVLLDLLAEDASDGSSVMNTHDSLPETYTFDETFLGPSLYDLLKGHRAGARLLLTETSNSTPLALVVDVLAGRASGDAVPNDDPALPTVTLGTDGTPTVTVPQDTDPPASVVVRTLVRGDRDQVTDGQTVIVQYTAVAWSTGEIIDTTWSRVRAPFVTLVGDSKPVAAWNQGLIEQRVGSQVLIVAPPSAAYGGTASPWADETVVYVVDILHASTLVAPDVEKQDSDEATDEATDDSK</sequence>
<dbReference type="PROSITE" id="PS50059">
    <property type="entry name" value="FKBP_PPIASE"/>
    <property type="match status" value="1"/>
</dbReference>
<reference evidence="9 10" key="1">
    <citation type="submission" date="2020-09" db="EMBL/GenBank/DDBJ databases">
        <title>Flavimobilis rhizosphaerae sp. nov., isolated from rhizosphere soil of Spartina alterniflora.</title>
        <authorList>
            <person name="Hanqin C."/>
        </authorList>
    </citation>
    <scope>NUCLEOTIDE SEQUENCE [LARGE SCALE GENOMIC DNA]</scope>
    <source>
        <strain evidence="9 10">GY 10621</strain>
    </source>
</reference>
<feature type="chain" id="PRO_5047524657" description="peptidylprolyl isomerase" evidence="7">
    <location>
        <begin position="29"/>
        <end position="322"/>
    </location>
</feature>
<keyword evidence="3 5" id="KW-0697">Rotamase</keyword>
<evidence type="ECO:0000256" key="7">
    <source>
        <dbReference type="SAM" id="SignalP"/>
    </source>
</evidence>
<dbReference type="EC" id="5.2.1.8" evidence="2 5"/>
<feature type="signal peptide" evidence="7">
    <location>
        <begin position="1"/>
        <end position="28"/>
    </location>
</feature>
<dbReference type="RefSeq" id="WP_192280410.1">
    <property type="nucleotide sequence ID" value="NZ_JACZDF010000005.1"/>
</dbReference>
<evidence type="ECO:0000259" key="8">
    <source>
        <dbReference type="PROSITE" id="PS50059"/>
    </source>
</evidence>
<gene>
    <name evidence="9" type="ORF">IGS67_10150</name>
</gene>
<evidence type="ECO:0000313" key="10">
    <source>
        <dbReference type="Proteomes" id="UP000642107"/>
    </source>
</evidence>
<evidence type="ECO:0000256" key="3">
    <source>
        <dbReference type="ARBA" id="ARBA00023110"/>
    </source>
</evidence>
<organism evidence="9 10">
    <name type="scientific">Flavimobilis rhizosphaerae</name>
    <dbReference type="NCBI Taxonomy" id="2775421"/>
    <lineage>
        <taxon>Bacteria</taxon>
        <taxon>Bacillati</taxon>
        <taxon>Actinomycetota</taxon>
        <taxon>Actinomycetes</taxon>
        <taxon>Micrococcales</taxon>
        <taxon>Jonesiaceae</taxon>
        <taxon>Flavimobilis</taxon>
    </lineage>
</organism>
<evidence type="ECO:0000256" key="4">
    <source>
        <dbReference type="ARBA" id="ARBA00023235"/>
    </source>
</evidence>
<keyword evidence="10" id="KW-1185">Reference proteome</keyword>
<dbReference type="InterPro" id="IPR001179">
    <property type="entry name" value="PPIase_FKBP_dom"/>
</dbReference>
<accession>A0ABR9DV17</accession>
<name>A0ABR9DV17_9MICO</name>
<evidence type="ECO:0000256" key="2">
    <source>
        <dbReference type="ARBA" id="ARBA00013194"/>
    </source>
</evidence>
<dbReference type="Gene3D" id="3.10.50.40">
    <property type="match status" value="1"/>
</dbReference>
<evidence type="ECO:0000256" key="5">
    <source>
        <dbReference type="PROSITE-ProRule" id="PRU00277"/>
    </source>
</evidence>